<evidence type="ECO:0000313" key="4">
    <source>
        <dbReference type="Proteomes" id="UP000054047"/>
    </source>
</evidence>
<dbReference type="EMBL" id="KN736425">
    <property type="protein sequence ID" value="KIH55988.1"/>
    <property type="molecule type" value="Genomic_DNA"/>
</dbReference>
<name>A0A0C2CHX6_9BILA</name>
<keyword evidence="1" id="KW-0143">Chaperone</keyword>
<evidence type="ECO:0000313" key="3">
    <source>
        <dbReference type="EMBL" id="KIH55988.1"/>
    </source>
</evidence>
<dbReference type="Proteomes" id="UP000054047">
    <property type="component" value="Unassembled WGS sequence"/>
</dbReference>
<dbReference type="GO" id="GO:0005739">
    <property type="term" value="C:mitochondrion"/>
    <property type="evidence" value="ECO:0007669"/>
    <property type="project" value="GOC"/>
</dbReference>
<accession>A0A0C2CHX6</accession>
<dbReference type="AlphaFoldDB" id="A0A0C2CHX6"/>
<dbReference type="InterPro" id="IPR001623">
    <property type="entry name" value="DnaJ_domain"/>
</dbReference>
<dbReference type="CDD" id="cd06257">
    <property type="entry name" value="DnaJ"/>
    <property type="match status" value="1"/>
</dbReference>
<evidence type="ECO:0000256" key="1">
    <source>
        <dbReference type="ARBA" id="ARBA00023186"/>
    </source>
</evidence>
<dbReference type="Pfam" id="PF11875">
    <property type="entry name" value="DnaJ-like_C11_C"/>
    <property type="match status" value="1"/>
</dbReference>
<dbReference type="InterPro" id="IPR018253">
    <property type="entry name" value="DnaJ_domain_CS"/>
</dbReference>
<dbReference type="PROSITE" id="PS50076">
    <property type="entry name" value="DNAJ_2"/>
    <property type="match status" value="1"/>
</dbReference>
<sequence>MSVSSGSSLCGDQDQGLLLDDEEEIDFYAILNVPKNATEEEINKAYRRRCLIFHPDRHNNEDDKKEAEKIFVQLRRAHETLMDPKQRAIYDALGVQGLDTQGWELVSRSANPENIRKEYEFLQRLKEQELMLQRIHPSSGFIVKTSCAGLFHEDPDDRYPPQLIGIGISQAVDCAMTANDRVGITGRVKSANGRGDGNVSLIWKKSAGQFHIENALTASSDLINLSCRIARNIYTRAAIIVQPSIQYFPMQEAFAPALTLIYSMRLRVRWQGSIILNLTPLQSAITTTLVHTENNQPKAVGNFTLSPSNSNVRLAYYVRNPERDAFTETAVQLSMLKTGQSSFEWQVILCDDREALARSTIYGVVVPIVLFQLATKVDTVKQEEAARVINLMRPTSDRIRREEQQKLGVVITDARYGQADSFGSSSYILAGDRTIDVTIPLQAM</sequence>
<dbReference type="InterPro" id="IPR024586">
    <property type="entry name" value="DnaJ-like_C11_C"/>
</dbReference>
<dbReference type="PROSITE" id="PS00636">
    <property type="entry name" value="DNAJ_1"/>
    <property type="match status" value="1"/>
</dbReference>
<dbReference type="SMART" id="SM00271">
    <property type="entry name" value="DnaJ"/>
    <property type="match status" value="1"/>
</dbReference>
<dbReference type="Gene3D" id="1.10.287.110">
    <property type="entry name" value="DnaJ domain"/>
    <property type="match status" value="1"/>
</dbReference>
<proteinExistence type="predicted"/>
<dbReference type="OrthoDB" id="18010at2759"/>
<dbReference type="InterPro" id="IPR052243">
    <property type="entry name" value="Mito_inner_membrane_organizer"/>
</dbReference>
<dbReference type="SUPFAM" id="SSF46565">
    <property type="entry name" value="Chaperone J-domain"/>
    <property type="match status" value="1"/>
</dbReference>
<feature type="domain" description="J" evidence="2">
    <location>
        <begin position="26"/>
        <end position="94"/>
    </location>
</feature>
<dbReference type="Pfam" id="PF00226">
    <property type="entry name" value="DnaJ"/>
    <property type="match status" value="1"/>
</dbReference>
<dbReference type="InterPro" id="IPR036869">
    <property type="entry name" value="J_dom_sf"/>
</dbReference>
<keyword evidence="4" id="KW-1185">Reference proteome</keyword>
<reference evidence="3 4" key="1">
    <citation type="submission" date="2013-12" db="EMBL/GenBank/DDBJ databases">
        <title>Draft genome of the parsitic nematode Ancylostoma duodenale.</title>
        <authorList>
            <person name="Mitreva M."/>
        </authorList>
    </citation>
    <scope>NUCLEOTIDE SEQUENCE [LARGE SCALE GENOMIC DNA]</scope>
    <source>
        <strain evidence="3 4">Zhejiang</strain>
    </source>
</reference>
<dbReference type="GO" id="GO:0042407">
    <property type="term" value="P:cristae formation"/>
    <property type="evidence" value="ECO:0007669"/>
    <property type="project" value="TreeGrafter"/>
</dbReference>
<dbReference type="PRINTS" id="PR00625">
    <property type="entry name" value="JDOMAIN"/>
</dbReference>
<dbReference type="PANTHER" id="PTHR44157:SF1">
    <property type="entry name" value="DNAJ HOMOLOG SUBFAMILY C MEMBER 11"/>
    <property type="match status" value="1"/>
</dbReference>
<dbReference type="PANTHER" id="PTHR44157">
    <property type="entry name" value="DNAJ HOMOLOG SUBFAMILY C MEMBER 11"/>
    <property type="match status" value="1"/>
</dbReference>
<gene>
    <name evidence="3" type="ORF">ANCDUO_13840</name>
</gene>
<evidence type="ECO:0000259" key="2">
    <source>
        <dbReference type="PROSITE" id="PS50076"/>
    </source>
</evidence>
<organism evidence="3 4">
    <name type="scientific">Ancylostoma duodenale</name>
    <dbReference type="NCBI Taxonomy" id="51022"/>
    <lineage>
        <taxon>Eukaryota</taxon>
        <taxon>Metazoa</taxon>
        <taxon>Ecdysozoa</taxon>
        <taxon>Nematoda</taxon>
        <taxon>Chromadorea</taxon>
        <taxon>Rhabditida</taxon>
        <taxon>Rhabditina</taxon>
        <taxon>Rhabditomorpha</taxon>
        <taxon>Strongyloidea</taxon>
        <taxon>Ancylostomatidae</taxon>
        <taxon>Ancylostomatinae</taxon>
        <taxon>Ancylostoma</taxon>
    </lineage>
</organism>
<feature type="non-terminal residue" evidence="3">
    <location>
        <position position="444"/>
    </location>
</feature>
<protein>
    <submittedName>
        <fullName evidence="3">DnaJ domain protein</fullName>
    </submittedName>
</protein>